<feature type="compositionally biased region" description="Basic and acidic residues" evidence="1">
    <location>
        <begin position="1"/>
        <end position="10"/>
    </location>
</feature>
<dbReference type="OrthoDB" id="2237583at2759"/>
<feature type="compositionally biased region" description="Polar residues" evidence="1">
    <location>
        <begin position="11"/>
        <end position="22"/>
    </location>
</feature>
<name>A0A0C9M5P3_9FUNG</name>
<dbReference type="AlphaFoldDB" id="A0A0C9M5P3"/>
<reference evidence="2" key="1">
    <citation type="submission" date="2014-09" db="EMBL/GenBank/DDBJ databases">
        <title>Draft genome sequence of an oleaginous Mucoromycotina fungus Mucor ambiguus NBRC6742.</title>
        <authorList>
            <person name="Takeda I."/>
            <person name="Yamane N."/>
            <person name="Morita T."/>
            <person name="Tamano K."/>
            <person name="Machida M."/>
            <person name="Baker S."/>
            <person name="Koike H."/>
        </authorList>
    </citation>
    <scope>NUCLEOTIDE SEQUENCE</scope>
    <source>
        <strain evidence="2">NBRC 6742</strain>
    </source>
</reference>
<feature type="region of interest" description="Disordered" evidence="1">
    <location>
        <begin position="1"/>
        <end position="36"/>
    </location>
</feature>
<protein>
    <submittedName>
        <fullName evidence="2">Uncharacterized protein</fullName>
    </submittedName>
</protein>
<accession>A0A0C9M5P3</accession>
<feature type="region of interest" description="Disordered" evidence="1">
    <location>
        <begin position="72"/>
        <end position="98"/>
    </location>
</feature>
<dbReference type="Proteomes" id="UP000053815">
    <property type="component" value="Unassembled WGS sequence"/>
</dbReference>
<feature type="compositionally biased region" description="Basic and acidic residues" evidence="1">
    <location>
        <begin position="72"/>
        <end position="95"/>
    </location>
</feature>
<organism evidence="2">
    <name type="scientific">Mucor ambiguus</name>
    <dbReference type="NCBI Taxonomy" id="91626"/>
    <lineage>
        <taxon>Eukaryota</taxon>
        <taxon>Fungi</taxon>
        <taxon>Fungi incertae sedis</taxon>
        <taxon>Mucoromycota</taxon>
        <taxon>Mucoromycotina</taxon>
        <taxon>Mucoromycetes</taxon>
        <taxon>Mucorales</taxon>
        <taxon>Mucorineae</taxon>
        <taxon>Mucoraceae</taxon>
        <taxon>Mucor</taxon>
    </lineage>
</organism>
<gene>
    <name evidence="2" type="ORF">MAM1_0077c04403</name>
</gene>
<dbReference type="EMBL" id="DF836366">
    <property type="protein sequence ID" value="GAN04936.1"/>
    <property type="molecule type" value="Genomic_DNA"/>
</dbReference>
<proteinExistence type="predicted"/>
<sequence>MGKAKRESSTKKTPYTRNNPTQSKDKKAIIKNKKPLTKSEKLKNADITEDLDNLMDDLTQHLAPKKKKTIKIKNDSMDDTSKLEEEQRRYEKTQADMDDALGLLTKL</sequence>
<evidence type="ECO:0000313" key="2">
    <source>
        <dbReference type="EMBL" id="GAN04936.1"/>
    </source>
</evidence>
<keyword evidence="3" id="KW-1185">Reference proteome</keyword>
<evidence type="ECO:0000313" key="3">
    <source>
        <dbReference type="Proteomes" id="UP000053815"/>
    </source>
</evidence>
<evidence type="ECO:0000256" key="1">
    <source>
        <dbReference type="SAM" id="MobiDB-lite"/>
    </source>
</evidence>